<dbReference type="Pfam" id="PF01325">
    <property type="entry name" value="Fe_dep_repress"/>
    <property type="match status" value="1"/>
</dbReference>
<dbReference type="PANTHER" id="PTHR33238:SF7">
    <property type="entry name" value="IRON-DEPENDENT TRANSCRIPTIONAL REGULATOR"/>
    <property type="match status" value="1"/>
</dbReference>
<dbReference type="Pfam" id="PF02742">
    <property type="entry name" value="Fe_dep_repr_C"/>
    <property type="match status" value="1"/>
</dbReference>
<keyword evidence="9" id="KW-1185">Reference proteome</keyword>
<dbReference type="Gene3D" id="1.10.60.10">
    <property type="entry name" value="Iron dependent repressor, metal binding and dimerisation domain"/>
    <property type="match status" value="1"/>
</dbReference>
<dbReference type="PANTHER" id="PTHR33238">
    <property type="entry name" value="IRON (METAL) DEPENDENT REPRESSOR, DTXR FAMILY"/>
    <property type="match status" value="1"/>
</dbReference>
<dbReference type="GO" id="GO:0046983">
    <property type="term" value="F:protein dimerization activity"/>
    <property type="evidence" value="ECO:0007669"/>
    <property type="project" value="InterPro"/>
</dbReference>
<dbReference type="InterPro" id="IPR022687">
    <property type="entry name" value="HTH_DTXR"/>
</dbReference>
<keyword evidence="4" id="KW-0238">DNA-binding</keyword>
<dbReference type="GO" id="GO:0003677">
    <property type="term" value="F:DNA binding"/>
    <property type="evidence" value="ECO:0007669"/>
    <property type="project" value="UniProtKB-KW"/>
</dbReference>
<comment type="similarity">
    <text evidence="1">Belongs to the DtxR/MntR family.</text>
</comment>
<dbReference type="InterPro" id="IPR022689">
    <property type="entry name" value="Iron_dep_repressor"/>
</dbReference>
<name>A0A1I4QSF7_9BACT</name>
<dbReference type="GO" id="GO:0003700">
    <property type="term" value="F:DNA-binding transcription factor activity"/>
    <property type="evidence" value="ECO:0007669"/>
    <property type="project" value="InterPro"/>
</dbReference>
<dbReference type="InterPro" id="IPR001367">
    <property type="entry name" value="Fe_dep_repressor"/>
</dbReference>
<evidence type="ECO:0000256" key="2">
    <source>
        <dbReference type="ARBA" id="ARBA00022386"/>
    </source>
</evidence>
<protein>
    <recommendedName>
        <fullName evidence="2">Transcriptional regulator MntR</fullName>
    </recommendedName>
</protein>
<comment type="function">
    <text evidence="6">In the presence of manganese, represses expression of mntH and mntS. Up-regulates expression of mntP.</text>
</comment>
<gene>
    <name evidence="8" type="ORF">SAMN05660836_00185</name>
</gene>
<dbReference type="RefSeq" id="WP_093392750.1">
    <property type="nucleotide sequence ID" value="NZ_FOUU01000001.1"/>
</dbReference>
<dbReference type="AlphaFoldDB" id="A0A1I4QSF7"/>
<evidence type="ECO:0000259" key="7">
    <source>
        <dbReference type="PROSITE" id="PS50944"/>
    </source>
</evidence>
<dbReference type="SUPFAM" id="SSF46785">
    <property type="entry name" value="Winged helix' DNA-binding domain"/>
    <property type="match status" value="1"/>
</dbReference>
<accession>A0A1I4QSF7</accession>
<organism evidence="8 9">
    <name type="scientific">Thermodesulforhabdus norvegica</name>
    <dbReference type="NCBI Taxonomy" id="39841"/>
    <lineage>
        <taxon>Bacteria</taxon>
        <taxon>Pseudomonadati</taxon>
        <taxon>Thermodesulfobacteriota</taxon>
        <taxon>Syntrophobacteria</taxon>
        <taxon>Syntrophobacterales</taxon>
        <taxon>Thermodesulforhabdaceae</taxon>
        <taxon>Thermodesulforhabdus</taxon>
    </lineage>
</organism>
<evidence type="ECO:0000256" key="5">
    <source>
        <dbReference type="ARBA" id="ARBA00023163"/>
    </source>
</evidence>
<evidence type="ECO:0000256" key="6">
    <source>
        <dbReference type="ARBA" id="ARBA00025185"/>
    </source>
</evidence>
<dbReference type="Proteomes" id="UP000199611">
    <property type="component" value="Unassembled WGS sequence"/>
</dbReference>
<keyword evidence="5" id="KW-0804">Transcription</keyword>
<evidence type="ECO:0000313" key="8">
    <source>
        <dbReference type="EMBL" id="SFM42636.1"/>
    </source>
</evidence>
<dbReference type="InterPro" id="IPR050536">
    <property type="entry name" value="DtxR_MntR_Metal-Reg"/>
</dbReference>
<sequence length="173" mass="20075">MPRVKKPLSASLEDYLEVIYHLQKRDKAARAKDIADRMKVQPASVTGALRELSARGLINYQPYSLVTLTEEGLEVAKDIIRRHEVLRKFFRTVLKLSPRQSETNACRIEHAINPDAMARLVKFIEFLERCPRAGYEWFDSFEKFCNNGINPDECRVCIEECLRRVGDSEEEKE</sequence>
<keyword evidence="3" id="KW-0805">Transcription regulation</keyword>
<dbReference type="STRING" id="39841.SAMN05660836_00185"/>
<dbReference type="PROSITE" id="PS50944">
    <property type="entry name" value="HTH_DTXR"/>
    <property type="match status" value="1"/>
</dbReference>
<dbReference type="GO" id="GO:0046914">
    <property type="term" value="F:transition metal ion binding"/>
    <property type="evidence" value="ECO:0007669"/>
    <property type="project" value="InterPro"/>
</dbReference>
<dbReference type="InterPro" id="IPR036421">
    <property type="entry name" value="Fe_dep_repressor_sf"/>
</dbReference>
<evidence type="ECO:0000256" key="3">
    <source>
        <dbReference type="ARBA" id="ARBA00023015"/>
    </source>
</evidence>
<dbReference type="SUPFAM" id="SSF47979">
    <property type="entry name" value="Iron-dependent repressor protein, dimerization domain"/>
    <property type="match status" value="1"/>
</dbReference>
<evidence type="ECO:0000313" key="9">
    <source>
        <dbReference type="Proteomes" id="UP000199611"/>
    </source>
</evidence>
<evidence type="ECO:0000256" key="1">
    <source>
        <dbReference type="ARBA" id="ARBA00007871"/>
    </source>
</evidence>
<feature type="domain" description="HTH dtxR-type" evidence="7">
    <location>
        <begin position="8"/>
        <end position="69"/>
    </location>
</feature>
<dbReference type="EMBL" id="FOUU01000001">
    <property type="protein sequence ID" value="SFM42636.1"/>
    <property type="molecule type" value="Genomic_DNA"/>
</dbReference>
<dbReference type="Gene3D" id="1.10.10.10">
    <property type="entry name" value="Winged helix-like DNA-binding domain superfamily/Winged helix DNA-binding domain"/>
    <property type="match status" value="1"/>
</dbReference>
<proteinExistence type="inferred from homology"/>
<dbReference type="InterPro" id="IPR036388">
    <property type="entry name" value="WH-like_DNA-bd_sf"/>
</dbReference>
<dbReference type="SMART" id="SM00529">
    <property type="entry name" value="HTH_DTXR"/>
    <property type="match status" value="1"/>
</dbReference>
<evidence type="ECO:0000256" key="4">
    <source>
        <dbReference type="ARBA" id="ARBA00023125"/>
    </source>
</evidence>
<dbReference type="InterPro" id="IPR036390">
    <property type="entry name" value="WH_DNA-bd_sf"/>
</dbReference>
<dbReference type="OrthoDB" id="9791355at2"/>
<reference evidence="8 9" key="1">
    <citation type="submission" date="2016-10" db="EMBL/GenBank/DDBJ databases">
        <authorList>
            <person name="de Groot N.N."/>
        </authorList>
    </citation>
    <scope>NUCLEOTIDE SEQUENCE [LARGE SCALE GENOMIC DNA]</scope>
    <source>
        <strain evidence="8 9">DSM 9990</strain>
    </source>
</reference>